<keyword evidence="4" id="KW-1185">Reference proteome</keyword>
<dbReference type="NCBIfam" id="TIGR00350">
    <property type="entry name" value="lytR_cpsA_psr"/>
    <property type="match status" value="1"/>
</dbReference>
<proteinExistence type="inferred from homology"/>
<dbReference type="InterPro" id="IPR004474">
    <property type="entry name" value="LytR_CpsA_psr"/>
</dbReference>
<evidence type="ECO:0000256" key="1">
    <source>
        <dbReference type="ARBA" id="ARBA00006068"/>
    </source>
</evidence>
<comment type="caution">
    <text evidence="3">The sequence shown here is derived from an EMBL/GenBank/DDBJ whole genome shotgun (WGS) entry which is preliminary data.</text>
</comment>
<comment type="similarity">
    <text evidence="1">Belongs to the LytR/CpsA/Psr (LCP) family.</text>
</comment>
<evidence type="ECO:0000259" key="2">
    <source>
        <dbReference type="Pfam" id="PF03816"/>
    </source>
</evidence>
<dbReference type="STRING" id="1707952.A6A03_02230"/>
<dbReference type="Pfam" id="PF03816">
    <property type="entry name" value="LytR_cpsA_psr"/>
    <property type="match status" value="1"/>
</dbReference>
<dbReference type="RefSeq" id="WP_066788267.1">
    <property type="nucleotide sequence ID" value="NZ_LWQS01000060.1"/>
</dbReference>
<protein>
    <submittedName>
        <fullName evidence="3">Transcriptional regulator</fullName>
    </submittedName>
</protein>
<evidence type="ECO:0000313" key="3">
    <source>
        <dbReference type="EMBL" id="OAN44994.1"/>
    </source>
</evidence>
<dbReference type="PANTHER" id="PTHR33392:SF6">
    <property type="entry name" value="POLYISOPRENYL-TEICHOIC ACID--PEPTIDOGLYCAN TEICHOIC ACID TRANSFERASE TAGU"/>
    <property type="match status" value="1"/>
</dbReference>
<feature type="domain" description="Cell envelope-related transcriptional attenuator" evidence="2">
    <location>
        <begin position="125"/>
        <end position="283"/>
    </location>
</feature>
<dbReference type="EMBL" id="LWQS01000060">
    <property type="protein sequence ID" value="OAN44994.1"/>
    <property type="molecule type" value="Genomic_DNA"/>
</dbReference>
<dbReference type="Gene3D" id="3.40.630.190">
    <property type="entry name" value="LCP protein"/>
    <property type="match status" value="1"/>
</dbReference>
<gene>
    <name evidence="3" type="ORF">A6A03_02230</name>
</gene>
<evidence type="ECO:0000313" key="4">
    <source>
        <dbReference type="Proteomes" id="UP000078287"/>
    </source>
</evidence>
<reference evidence="3 4" key="1">
    <citation type="submission" date="2016-04" db="EMBL/GenBank/DDBJ databases">
        <title>Chloroflexus islandicus sp. nov., a thermophilic filamentous anoxygenic phototrophic bacterium from geyser Strokkur (Iceland).</title>
        <authorList>
            <person name="Gaisin V.A."/>
            <person name="Kalashnikov A.M."/>
            <person name="Sukhacheva M.V."/>
            <person name="Grouzdev D.S."/>
            <person name="Ivanov T.M."/>
            <person name="Kuznetsov B."/>
            <person name="Gorlenko V.M."/>
        </authorList>
    </citation>
    <scope>NUCLEOTIDE SEQUENCE [LARGE SCALE GENOMIC DNA]</scope>
    <source>
        <strain evidence="4">isl-2</strain>
    </source>
</reference>
<accession>A0A178MAU9</accession>
<dbReference type="PANTHER" id="PTHR33392">
    <property type="entry name" value="POLYISOPRENYL-TEICHOIC ACID--PEPTIDOGLYCAN TEICHOIC ACID TRANSFERASE TAGU"/>
    <property type="match status" value="1"/>
</dbReference>
<name>A0A178MAU9_9CHLR</name>
<dbReference type="InterPro" id="IPR050922">
    <property type="entry name" value="LytR/CpsA/Psr_CW_biosynth"/>
</dbReference>
<sequence>MLALRRRILTSAAFIISLIAVAMMLRIAFEWRQALADIDAMIVTPVTLPTEASVAPTPQSITSTSEIYGPPPAPLAVQPTVVPPPPVDNPPAATATAEALRLSRPEMNILLLGTDARPDDTGPTRTDAIVLVHIARDTGRVSMLSIPRDLWVSYPTGGEGRINAAYAIGENRFGPGGGAALAKSTVSKLLGLPVDHFILINFEGFKKIIDLIGGIEIDVPRAIYDPAYPTEDYGTIEVSFKAGRQWMDSERALIYARTRHADSDFGRNQRQQQVLMAIFHRIRDRGLLQQLTSLDDYTGALRGYVTTDLSRRTMLELASFARTIDSENILRYAIDSSSIVELGGGATFRVQPQALRRIVAQFTGEAVSTAGGE</sequence>
<dbReference type="AlphaFoldDB" id="A0A178MAU9"/>
<dbReference type="Proteomes" id="UP000078287">
    <property type="component" value="Unassembled WGS sequence"/>
</dbReference>
<dbReference type="OrthoDB" id="153585at2"/>
<organism evidence="3 4">
    <name type="scientific">Chloroflexus islandicus</name>
    <dbReference type="NCBI Taxonomy" id="1707952"/>
    <lineage>
        <taxon>Bacteria</taxon>
        <taxon>Bacillati</taxon>
        <taxon>Chloroflexota</taxon>
        <taxon>Chloroflexia</taxon>
        <taxon>Chloroflexales</taxon>
        <taxon>Chloroflexineae</taxon>
        <taxon>Chloroflexaceae</taxon>
        <taxon>Chloroflexus</taxon>
    </lineage>
</organism>